<dbReference type="AlphaFoldDB" id="A0AAD9PI40"/>
<dbReference type="RefSeq" id="XP_067801963.1">
    <property type="nucleotide sequence ID" value="XM_067948432.1"/>
</dbReference>
<evidence type="ECO:0000313" key="8">
    <source>
        <dbReference type="EMBL" id="KAK2195120.1"/>
    </source>
</evidence>
<evidence type="ECO:0000313" key="9">
    <source>
        <dbReference type="Proteomes" id="UP001214638"/>
    </source>
</evidence>
<sequence length="412" mass="46439">MAVTLYTKRAFGSLLYSNYTFSRGFTSQAFSHVDLTKTDQSAAPNIDLWRQIYLSKKLLKVPTEDLALKKRDILKEVDLGLDSHMSIPFLDKMLRNFKDTIINCVLTDSSRINEIARYVLGTNSKLFRPRFGIMIARILRNDLTDHYDSLMKLLQSFEIVHAGSLIHDDVLDDAKTRRKLESVHSKFGTKCAILAGDLMLAKACVTVANLRNHDIILSIARSLENLILGELTRVKPTENCELMLETYLYKTFLKTASLMAECASSVSSLLGCTNDIRDKCYLIGLHVGMAFQIYDDILDYNSNSSLLGKPALNDISSGMITMPLLFAALEHNVLLSILTREEISPENKDEILRMVNDSKCIERCKCALLMHVNEVVSLLKILNKQKEQKYPLTSSCKALLKLVIDAVTRSKD</sequence>
<comment type="cofactor">
    <cofactor evidence="1">
        <name>Mg(2+)</name>
        <dbReference type="ChEBI" id="CHEBI:18420"/>
    </cofactor>
</comment>
<dbReference type="SFLD" id="SFLDS00005">
    <property type="entry name" value="Isoprenoid_Synthase_Type_I"/>
    <property type="match status" value="1"/>
</dbReference>
<dbReference type="InterPro" id="IPR008949">
    <property type="entry name" value="Isoprenoid_synthase_dom_sf"/>
</dbReference>
<keyword evidence="3 7" id="KW-0808">Transferase</keyword>
<dbReference type="KEGG" id="bdw:94337719"/>
<dbReference type="InterPro" id="IPR000092">
    <property type="entry name" value="Polyprenyl_synt"/>
</dbReference>
<comment type="caution">
    <text evidence="8">The sequence shown here is derived from an EMBL/GenBank/DDBJ whole genome shotgun (WGS) entry which is preliminary data.</text>
</comment>
<dbReference type="EMBL" id="JALLKP010000005">
    <property type="protein sequence ID" value="KAK2195120.1"/>
    <property type="molecule type" value="Genomic_DNA"/>
</dbReference>
<dbReference type="GO" id="GO:0006744">
    <property type="term" value="P:ubiquinone biosynthetic process"/>
    <property type="evidence" value="ECO:0007669"/>
    <property type="project" value="TreeGrafter"/>
</dbReference>
<dbReference type="GO" id="GO:1990234">
    <property type="term" value="C:transferase complex"/>
    <property type="evidence" value="ECO:0007669"/>
    <property type="project" value="TreeGrafter"/>
</dbReference>
<evidence type="ECO:0000256" key="7">
    <source>
        <dbReference type="RuleBase" id="RU004466"/>
    </source>
</evidence>
<name>A0AAD9PI40_9APIC</name>
<evidence type="ECO:0000256" key="1">
    <source>
        <dbReference type="ARBA" id="ARBA00001946"/>
    </source>
</evidence>
<keyword evidence="9" id="KW-1185">Reference proteome</keyword>
<dbReference type="Proteomes" id="UP001214638">
    <property type="component" value="Unassembled WGS sequence"/>
</dbReference>
<dbReference type="SUPFAM" id="SSF48576">
    <property type="entry name" value="Terpenoid synthases"/>
    <property type="match status" value="1"/>
</dbReference>
<dbReference type="GO" id="GO:0046872">
    <property type="term" value="F:metal ion binding"/>
    <property type="evidence" value="ECO:0007669"/>
    <property type="project" value="UniProtKB-KW"/>
</dbReference>
<dbReference type="CDD" id="cd00685">
    <property type="entry name" value="Trans_IPPS_HT"/>
    <property type="match status" value="1"/>
</dbReference>
<keyword evidence="6" id="KW-0414">Isoprene biosynthesis</keyword>
<evidence type="ECO:0000256" key="4">
    <source>
        <dbReference type="ARBA" id="ARBA00022723"/>
    </source>
</evidence>
<comment type="similarity">
    <text evidence="2 7">Belongs to the FPP/GGPP synthase family.</text>
</comment>
<organism evidence="8 9">
    <name type="scientific">Babesia duncani</name>
    <dbReference type="NCBI Taxonomy" id="323732"/>
    <lineage>
        <taxon>Eukaryota</taxon>
        <taxon>Sar</taxon>
        <taxon>Alveolata</taxon>
        <taxon>Apicomplexa</taxon>
        <taxon>Aconoidasida</taxon>
        <taxon>Piroplasmida</taxon>
        <taxon>Babesiidae</taxon>
        <taxon>Babesia</taxon>
    </lineage>
</organism>
<dbReference type="Pfam" id="PF00348">
    <property type="entry name" value="polyprenyl_synt"/>
    <property type="match status" value="1"/>
</dbReference>
<dbReference type="GO" id="GO:0008299">
    <property type="term" value="P:isoprenoid biosynthetic process"/>
    <property type="evidence" value="ECO:0007669"/>
    <property type="project" value="UniProtKB-KW"/>
</dbReference>
<accession>A0AAD9PI40</accession>
<dbReference type="PROSITE" id="PS00444">
    <property type="entry name" value="POLYPRENYL_SYNTHASE_2"/>
    <property type="match status" value="1"/>
</dbReference>
<evidence type="ECO:0000256" key="5">
    <source>
        <dbReference type="ARBA" id="ARBA00022842"/>
    </source>
</evidence>
<proteinExistence type="inferred from homology"/>
<dbReference type="Gene3D" id="1.10.600.10">
    <property type="entry name" value="Farnesyl Diphosphate Synthase"/>
    <property type="match status" value="1"/>
</dbReference>
<protein>
    <submittedName>
        <fullName evidence="8">Bifunctional Isoprenoid synthase domain superfamily/Polyprenyl synthetase</fullName>
    </submittedName>
</protein>
<evidence type="ECO:0000256" key="3">
    <source>
        <dbReference type="ARBA" id="ARBA00022679"/>
    </source>
</evidence>
<dbReference type="GO" id="GO:0004659">
    <property type="term" value="F:prenyltransferase activity"/>
    <property type="evidence" value="ECO:0007669"/>
    <property type="project" value="InterPro"/>
</dbReference>
<dbReference type="PANTHER" id="PTHR12001">
    <property type="entry name" value="GERANYLGERANYL PYROPHOSPHATE SYNTHASE"/>
    <property type="match status" value="1"/>
</dbReference>
<evidence type="ECO:0000256" key="2">
    <source>
        <dbReference type="ARBA" id="ARBA00006706"/>
    </source>
</evidence>
<keyword evidence="5" id="KW-0460">Magnesium</keyword>
<gene>
    <name evidence="8" type="ORF">BdWA1_003422</name>
</gene>
<keyword evidence="4" id="KW-0479">Metal-binding</keyword>
<evidence type="ECO:0000256" key="6">
    <source>
        <dbReference type="ARBA" id="ARBA00023229"/>
    </source>
</evidence>
<dbReference type="PANTHER" id="PTHR12001:SF69">
    <property type="entry name" value="ALL TRANS-POLYPRENYL-DIPHOSPHATE SYNTHASE PDSS1"/>
    <property type="match status" value="1"/>
</dbReference>
<dbReference type="GeneID" id="94337719"/>
<dbReference type="InterPro" id="IPR033749">
    <property type="entry name" value="Polyprenyl_synt_CS"/>
</dbReference>
<reference evidence="8" key="1">
    <citation type="journal article" date="2023" name="Nat. Microbiol.">
        <title>Babesia duncani multi-omics identifies virulence factors and drug targets.</title>
        <authorList>
            <person name="Singh P."/>
            <person name="Lonardi S."/>
            <person name="Liang Q."/>
            <person name="Vydyam P."/>
            <person name="Khabirova E."/>
            <person name="Fang T."/>
            <person name="Gihaz S."/>
            <person name="Thekkiniath J."/>
            <person name="Munshi M."/>
            <person name="Abel S."/>
            <person name="Ciampossin L."/>
            <person name="Batugedara G."/>
            <person name="Gupta M."/>
            <person name="Lu X.M."/>
            <person name="Lenz T."/>
            <person name="Chakravarty S."/>
            <person name="Cornillot E."/>
            <person name="Hu Y."/>
            <person name="Ma W."/>
            <person name="Gonzalez L.M."/>
            <person name="Sanchez S."/>
            <person name="Estrada K."/>
            <person name="Sanchez-Flores A."/>
            <person name="Montero E."/>
            <person name="Harb O.S."/>
            <person name="Le Roch K.G."/>
            <person name="Mamoun C.B."/>
        </authorList>
    </citation>
    <scope>NUCLEOTIDE SEQUENCE</scope>
    <source>
        <strain evidence="8">WA1</strain>
    </source>
</reference>